<evidence type="ECO:0000256" key="1">
    <source>
        <dbReference type="SAM" id="Phobius"/>
    </source>
</evidence>
<dbReference type="Proteomes" id="UP001216907">
    <property type="component" value="Unassembled WGS sequence"/>
</dbReference>
<reference evidence="2 3" key="1">
    <citation type="submission" date="2023-03" db="EMBL/GenBank/DDBJ databases">
        <title>Paludisphaera mucosa sp. nov. a novel planctomycete from northern fen.</title>
        <authorList>
            <person name="Ivanova A."/>
        </authorList>
    </citation>
    <scope>NUCLEOTIDE SEQUENCE [LARGE SCALE GENOMIC DNA]</scope>
    <source>
        <strain evidence="2 3">Pla2</strain>
    </source>
</reference>
<feature type="transmembrane region" description="Helical" evidence="1">
    <location>
        <begin position="20"/>
        <end position="40"/>
    </location>
</feature>
<sequence>MPGDERERRRPLNAARRYQIGFLGALFLVLLRVAIGWHFLTEGVKKYEAGEHGKPFSAEIYLKNANGPFAPYFRGMLPDPNGLDLLEPERLKKSWTDMVGGIGRHYDFDEDQKGQAKKLLDDAGVWADYWFHNPTNVQGREKYYHDLREAMLVERDPKSMSFQLERAWDARKTLDGEKKTLTAPIVAQGEDLKAAVIGLATSDQKQARLASWEFPWLKSKLPTSAANAYDGWRLRKAEYQGPTTFLDVANVLTMYGLILMGVCLILGFLTPFSALCAAAFLAMIYFSMPPWPGLPDNPKVEGNYFIVSKNLIELIACLLIAATPSAHWVGLDALFFGARRRRRLARREGLIEASDDAEYAADSRKTETARLASRP</sequence>
<keyword evidence="1" id="KW-1133">Transmembrane helix</keyword>
<feature type="transmembrane region" description="Helical" evidence="1">
    <location>
        <begin position="248"/>
        <end position="269"/>
    </location>
</feature>
<evidence type="ECO:0000313" key="3">
    <source>
        <dbReference type="Proteomes" id="UP001216907"/>
    </source>
</evidence>
<keyword evidence="1" id="KW-0472">Membrane</keyword>
<dbReference type="EMBL" id="JARRAG010000001">
    <property type="protein sequence ID" value="MDG3002948.1"/>
    <property type="molecule type" value="Genomic_DNA"/>
</dbReference>
<dbReference type="RefSeq" id="WP_277859307.1">
    <property type="nucleotide sequence ID" value="NZ_JARRAG010000001.1"/>
</dbReference>
<comment type="caution">
    <text evidence="2">The sequence shown here is derived from an EMBL/GenBank/DDBJ whole genome shotgun (WGS) entry which is preliminary data.</text>
</comment>
<keyword evidence="3" id="KW-1185">Reference proteome</keyword>
<accession>A0ABT6F5T8</accession>
<feature type="transmembrane region" description="Helical" evidence="1">
    <location>
        <begin position="311"/>
        <end position="337"/>
    </location>
</feature>
<name>A0ABT6F5T8_9BACT</name>
<protein>
    <submittedName>
        <fullName evidence="2">DoxX family protein</fullName>
    </submittedName>
</protein>
<gene>
    <name evidence="2" type="ORF">PZE19_04155</name>
</gene>
<evidence type="ECO:0000313" key="2">
    <source>
        <dbReference type="EMBL" id="MDG3002948.1"/>
    </source>
</evidence>
<feature type="transmembrane region" description="Helical" evidence="1">
    <location>
        <begin position="274"/>
        <end position="291"/>
    </location>
</feature>
<organism evidence="2 3">
    <name type="scientific">Paludisphaera mucosa</name>
    <dbReference type="NCBI Taxonomy" id="3030827"/>
    <lineage>
        <taxon>Bacteria</taxon>
        <taxon>Pseudomonadati</taxon>
        <taxon>Planctomycetota</taxon>
        <taxon>Planctomycetia</taxon>
        <taxon>Isosphaerales</taxon>
        <taxon>Isosphaeraceae</taxon>
        <taxon>Paludisphaera</taxon>
    </lineage>
</organism>
<proteinExistence type="predicted"/>
<keyword evidence="1" id="KW-0812">Transmembrane</keyword>